<dbReference type="RefSeq" id="WP_245728871.1">
    <property type="nucleotide sequence ID" value="NZ_FNQR01000004.1"/>
</dbReference>
<keyword evidence="1" id="KW-0547">Nucleotide-binding</keyword>
<dbReference type="GO" id="GO:0006270">
    <property type="term" value="P:DNA replication initiation"/>
    <property type="evidence" value="ECO:0007669"/>
    <property type="project" value="TreeGrafter"/>
</dbReference>
<evidence type="ECO:0000259" key="5">
    <source>
        <dbReference type="PROSITE" id="PS51194"/>
    </source>
</evidence>
<name>A0A1H4AUD1_9BACI</name>
<dbReference type="Pfam" id="PF00271">
    <property type="entry name" value="Helicase_C"/>
    <property type="match status" value="1"/>
</dbReference>
<dbReference type="GO" id="GO:0003677">
    <property type="term" value="F:DNA binding"/>
    <property type="evidence" value="ECO:0007669"/>
    <property type="project" value="UniProtKB-KW"/>
</dbReference>
<feature type="domain" description="Helicase ATP-binding" evidence="4">
    <location>
        <begin position="153"/>
        <end position="305"/>
    </location>
</feature>
<organism evidence="6 7">
    <name type="scientific">Thalassobacillus cyri</name>
    <dbReference type="NCBI Taxonomy" id="571932"/>
    <lineage>
        <taxon>Bacteria</taxon>
        <taxon>Bacillati</taxon>
        <taxon>Bacillota</taxon>
        <taxon>Bacilli</taxon>
        <taxon>Bacillales</taxon>
        <taxon>Bacillaceae</taxon>
        <taxon>Thalassobacillus</taxon>
    </lineage>
</organism>
<dbReference type="GO" id="GO:0006310">
    <property type="term" value="P:DNA recombination"/>
    <property type="evidence" value="ECO:0007669"/>
    <property type="project" value="TreeGrafter"/>
</dbReference>
<dbReference type="GO" id="GO:0006302">
    <property type="term" value="P:double-strand break repair"/>
    <property type="evidence" value="ECO:0007669"/>
    <property type="project" value="TreeGrafter"/>
</dbReference>
<dbReference type="AlphaFoldDB" id="A0A1H4AUD1"/>
<dbReference type="SMART" id="SM00490">
    <property type="entry name" value="HELICc"/>
    <property type="match status" value="1"/>
</dbReference>
<evidence type="ECO:0000313" key="7">
    <source>
        <dbReference type="Proteomes" id="UP000198584"/>
    </source>
</evidence>
<proteinExistence type="predicted"/>
<dbReference type="InterPro" id="IPR001650">
    <property type="entry name" value="Helicase_C-like"/>
</dbReference>
<accession>A0A1H4AUD1</accession>
<dbReference type="InterPro" id="IPR027417">
    <property type="entry name" value="P-loop_NTPase"/>
</dbReference>
<dbReference type="STRING" id="571932.SAMN05421743_104199"/>
<reference evidence="6 7" key="1">
    <citation type="submission" date="2016-10" db="EMBL/GenBank/DDBJ databases">
        <authorList>
            <person name="de Groot N.N."/>
        </authorList>
    </citation>
    <scope>NUCLEOTIDE SEQUENCE [LARGE SCALE GENOMIC DNA]</scope>
    <source>
        <strain evidence="6 7">CCM7597</strain>
    </source>
</reference>
<evidence type="ECO:0000256" key="1">
    <source>
        <dbReference type="ARBA" id="ARBA00022741"/>
    </source>
</evidence>
<keyword evidence="3" id="KW-0238">DNA-binding</keyword>
<keyword evidence="7" id="KW-1185">Reference proteome</keyword>
<dbReference type="Proteomes" id="UP000198584">
    <property type="component" value="Unassembled WGS sequence"/>
</dbReference>
<protein>
    <submittedName>
        <fullName evidence="6">Competence protein ComFA</fullName>
    </submittedName>
</protein>
<sequence>MNNLIPAFRTYYSNDFSWIPSPLEQPPDLPSFVNPSLVTYLSGKLLLKTEISLNTPQLNELISLGLLDEIPAIEKHAWGNRCRRCGNQKSYLFAKLPDNVVYCRKCIVMGRVSEQEHLYAWRRPVSWDRHPPACKWTGELTTFQQQAADRIIKAIQEKNQRLLVWAVCGAGKTEMLFPGLSLAFSQGKRVCLATPRADVVKELLPRFVAAFPDVSIQALYGESPDKQGNAQFLIATTHQLLRYGRAFDVLIIDEIDAFPYHADASLPYATERAAKDQASFIYLTATPRPKHEREINRKKLPAVFVPRRFHGHPLPVPRFVAAFDIKSLEKEMLSRKVWDWLERRKRPDRQLLVFVPTIPNAEKVEKILAQRYKKVTCVHASDSDRQEKVYQFRKSVYDVLVTTTILERGVTFPSVDVIVLDSGHAVFDQAALIQIAGRAGRSSRDPDGEVIFFHQGKTDAMVKAVETILKMNRLGRRK</sequence>
<dbReference type="PANTHER" id="PTHR30580:SF1">
    <property type="entry name" value="COMF OPERON PROTEIN 1"/>
    <property type="match status" value="1"/>
</dbReference>
<dbReference type="EMBL" id="FNQR01000004">
    <property type="protein sequence ID" value="SEA39242.1"/>
    <property type="molecule type" value="Genomic_DNA"/>
</dbReference>
<dbReference type="GO" id="GO:0016787">
    <property type="term" value="F:hydrolase activity"/>
    <property type="evidence" value="ECO:0007669"/>
    <property type="project" value="InterPro"/>
</dbReference>
<gene>
    <name evidence="6" type="ORF">SAMN05421743_104199</name>
</gene>
<dbReference type="PROSITE" id="PS51194">
    <property type="entry name" value="HELICASE_CTER"/>
    <property type="match status" value="1"/>
</dbReference>
<dbReference type="GO" id="GO:0043138">
    <property type="term" value="F:3'-5' DNA helicase activity"/>
    <property type="evidence" value="ECO:0007669"/>
    <property type="project" value="TreeGrafter"/>
</dbReference>
<dbReference type="InterPro" id="IPR006935">
    <property type="entry name" value="Helicase/UvrB_N"/>
</dbReference>
<dbReference type="SMART" id="SM00487">
    <property type="entry name" value="DEXDc"/>
    <property type="match status" value="1"/>
</dbReference>
<evidence type="ECO:0000256" key="2">
    <source>
        <dbReference type="ARBA" id="ARBA00022840"/>
    </source>
</evidence>
<dbReference type="GO" id="GO:0005524">
    <property type="term" value="F:ATP binding"/>
    <property type="evidence" value="ECO:0007669"/>
    <property type="project" value="UniProtKB-KW"/>
</dbReference>
<evidence type="ECO:0000259" key="4">
    <source>
        <dbReference type="PROSITE" id="PS51192"/>
    </source>
</evidence>
<dbReference type="SUPFAM" id="SSF52540">
    <property type="entry name" value="P-loop containing nucleoside triphosphate hydrolases"/>
    <property type="match status" value="1"/>
</dbReference>
<dbReference type="PANTHER" id="PTHR30580">
    <property type="entry name" value="PRIMOSOMAL PROTEIN N"/>
    <property type="match status" value="1"/>
</dbReference>
<evidence type="ECO:0000256" key="3">
    <source>
        <dbReference type="ARBA" id="ARBA00023125"/>
    </source>
</evidence>
<dbReference type="Pfam" id="PF04851">
    <property type="entry name" value="ResIII"/>
    <property type="match status" value="1"/>
</dbReference>
<dbReference type="Gene3D" id="3.40.50.300">
    <property type="entry name" value="P-loop containing nucleotide triphosphate hydrolases"/>
    <property type="match status" value="2"/>
</dbReference>
<dbReference type="InterPro" id="IPR014001">
    <property type="entry name" value="Helicase_ATP-bd"/>
</dbReference>
<dbReference type="PROSITE" id="PS51192">
    <property type="entry name" value="HELICASE_ATP_BIND_1"/>
    <property type="match status" value="1"/>
</dbReference>
<feature type="domain" description="Helicase C-terminal" evidence="5">
    <location>
        <begin position="332"/>
        <end position="478"/>
    </location>
</feature>
<keyword evidence="2" id="KW-0067">ATP-binding</keyword>
<evidence type="ECO:0000313" key="6">
    <source>
        <dbReference type="EMBL" id="SEA39242.1"/>
    </source>
</evidence>